<organism evidence="1 2">
    <name type="scientific">Limnoraphis robusta CS-951</name>
    <dbReference type="NCBI Taxonomy" id="1637645"/>
    <lineage>
        <taxon>Bacteria</taxon>
        <taxon>Bacillati</taxon>
        <taxon>Cyanobacteriota</taxon>
        <taxon>Cyanophyceae</taxon>
        <taxon>Oscillatoriophycideae</taxon>
        <taxon>Oscillatoriales</taxon>
        <taxon>Sirenicapillariaceae</taxon>
        <taxon>Limnoraphis</taxon>
    </lineage>
</organism>
<sequence>MTYEDWQRSIRSENNQPTALVSVEPYQPELAPVPDAYQAINNLKSQLLIMADEVGVQNKQFGTELAYRMYAPLAESFTTTAEDILKRSFGGNQSA</sequence>
<proteinExistence type="predicted"/>
<dbReference type="AlphaFoldDB" id="A0A0J9EWW6"/>
<dbReference type="RefSeq" id="WP_200906275.1">
    <property type="nucleotide sequence ID" value="NZ_LATL02000150.1"/>
</dbReference>
<comment type="caution">
    <text evidence="1">The sequence shown here is derived from an EMBL/GenBank/DDBJ whole genome shotgun (WGS) entry which is preliminary data.</text>
</comment>
<protein>
    <submittedName>
        <fullName evidence="1">Uncharacterized protein</fullName>
    </submittedName>
</protein>
<gene>
    <name evidence="1" type="ORF">WN50_34985</name>
</gene>
<evidence type="ECO:0000313" key="1">
    <source>
        <dbReference type="EMBL" id="KMW70477.1"/>
    </source>
</evidence>
<evidence type="ECO:0000313" key="2">
    <source>
        <dbReference type="Proteomes" id="UP000033607"/>
    </source>
</evidence>
<dbReference type="EMBL" id="LATL02000150">
    <property type="protein sequence ID" value="KMW70477.1"/>
    <property type="molecule type" value="Genomic_DNA"/>
</dbReference>
<dbReference type="Proteomes" id="UP000033607">
    <property type="component" value="Unassembled WGS sequence"/>
</dbReference>
<name>A0A0J9EWW6_9CYAN</name>
<reference evidence="1 2" key="1">
    <citation type="submission" date="2015-06" db="EMBL/GenBank/DDBJ databases">
        <title>Draft genome assembly of filamentous brackish cyanobacterium Limnoraphis robusta strain CS-951.</title>
        <authorList>
            <person name="Willis A."/>
            <person name="Parks M."/>
            <person name="Burford M.A."/>
        </authorList>
    </citation>
    <scope>NUCLEOTIDE SEQUENCE [LARGE SCALE GENOMIC DNA]</scope>
    <source>
        <strain evidence="1 2">CS-951</strain>
    </source>
</reference>
<accession>A0A0J9EWW6</accession>